<evidence type="ECO:0000313" key="2">
    <source>
        <dbReference type="EMBL" id="KAG5416000.1"/>
    </source>
</evidence>
<accession>A0ABQ7NYU9</accession>
<reference evidence="2 3" key="1">
    <citation type="submission" date="2021-03" db="EMBL/GenBank/DDBJ databases">
        <authorList>
            <person name="King G.J."/>
            <person name="Bancroft I."/>
            <person name="Baten A."/>
            <person name="Bloomfield J."/>
            <person name="Borpatragohain P."/>
            <person name="He Z."/>
            <person name="Irish N."/>
            <person name="Irwin J."/>
            <person name="Liu K."/>
            <person name="Mauleon R.P."/>
            <person name="Moore J."/>
            <person name="Morris R."/>
            <person name="Ostergaard L."/>
            <person name="Wang B."/>
            <person name="Wells R."/>
        </authorList>
    </citation>
    <scope>NUCLEOTIDE SEQUENCE [LARGE SCALE GENOMIC DNA]</scope>
    <source>
        <strain evidence="2">R-o-18</strain>
        <tissue evidence="2">Leaf</tissue>
    </source>
</reference>
<evidence type="ECO:0000313" key="3">
    <source>
        <dbReference type="Proteomes" id="UP000823674"/>
    </source>
</evidence>
<dbReference type="Pfam" id="PF13963">
    <property type="entry name" value="Transpos_assoc"/>
    <property type="match status" value="1"/>
</dbReference>
<comment type="caution">
    <text evidence="2">The sequence shown here is derived from an EMBL/GenBank/DDBJ whole genome shotgun (WGS) entry which is preliminary data.</text>
</comment>
<keyword evidence="3" id="KW-1185">Reference proteome</keyword>
<dbReference type="InterPro" id="IPR029480">
    <property type="entry name" value="Transpos_assoc"/>
</dbReference>
<name>A0ABQ7NYU9_BRACM</name>
<gene>
    <name evidence="2" type="primary">A01p050510.1_BraROA</name>
    <name evidence="2" type="ORF">IGI04_003567</name>
</gene>
<evidence type="ECO:0000259" key="1">
    <source>
        <dbReference type="Pfam" id="PF13963"/>
    </source>
</evidence>
<dbReference type="Proteomes" id="UP000823674">
    <property type="component" value="Chromosome A01"/>
</dbReference>
<sequence>MDKLHLDPNTKLLTEEYAEGVRKFMRLVQQQPEANTDMLRCLCSSCNNNQILKEWDVWTHLYMRGFTQNYKVWYLYGENGYEYGLRMVVVDHYIVLHSEIGFFRGVIPRRRARRMSKTQSRLFFLQSLLHLFHRLIPLLHMIMVPCRLSFLFSNPVESISVCSKRIHKDTQLVHKSKNGISRCINQMMYSMLCKGYSTYSVMPSEECHLSHHFNWESGLTETAVPKKKGRLVGLARRLSSCPSSSQAPFAPPDPMIIEQLQNKYDRIVAPETPNATILTELAGQKKTKEIMKKMKRLFPAEFS</sequence>
<proteinExistence type="predicted"/>
<protein>
    <recommendedName>
        <fullName evidence="1">Transposase-associated domain-containing protein</fullName>
    </recommendedName>
</protein>
<feature type="domain" description="Transposase-associated" evidence="1">
    <location>
        <begin position="11"/>
        <end position="78"/>
    </location>
</feature>
<organism evidence="2 3">
    <name type="scientific">Brassica rapa subsp. trilocularis</name>
    <dbReference type="NCBI Taxonomy" id="1813537"/>
    <lineage>
        <taxon>Eukaryota</taxon>
        <taxon>Viridiplantae</taxon>
        <taxon>Streptophyta</taxon>
        <taxon>Embryophyta</taxon>
        <taxon>Tracheophyta</taxon>
        <taxon>Spermatophyta</taxon>
        <taxon>Magnoliopsida</taxon>
        <taxon>eudicotyledons</taxon>
        <taxon>Gunneridae</taxon>
        <taxon>Pentapetalae</taxon>
        <taxon>rosids</taxon>
        <taxon>malvids</taxon>
        <taxon>Brassicales</taxon>
        <taxon>Brassicaceae</taxon>
        <taxon>Brassiceae</taxon>
        <taxon>Brassica</taxon>
    </lineage>
</organism>
<dbReference type="EMBL" id="JADBGQ010000001">
    <property type="protein sequence ID" value="KAG5416000.1"/>
    <property type="molecule type" value="Genomic_DNA"/>
</dbReference>